<reference evidence="9" key="1">
    <citation type="submission" date="2025-08" db="UniProtKB">
        <authorList>
            <consortium name="RefSeq"/>
        </authorList>
    </citation>
    <scope>IDENTIFICATION</scope>
</reference>
<comment type="subcellular location">
    <subcellularLocation>
        <location evidence="1">Membrane</location>
    </subcellularLocation>
</comment>
<keyword evidence="8" id="KW-1185">Reference proteome</keyword>
<dbReference type="Pfam" id="PF01130">
    <property type="entry name" value="CD36"/>
    <property type="match status" value="1"/>
</dbReference>
<protein>
    <submittedName>
        <fullName evidence="9">Lysosome membrane protein 2 isoform X1</fullName>
    </submittedName>
</protein>
<dbReference type="RefSeq" id="XP_015282610.1">
    <property type="nucleotide sequence ID" value="XM_015427124.1"/>
</dbReference>
<evidence type="ECO:0000313" key="8">
    <source>
        <dbReference type="Proteomes" id="UP000694871"/>
    </source>
</evidence>
<evidence type="ECO:0000256" key="1">
    <source>
        <dbReference type="ARBA" id="ARBA00004370"/>
    </source>
</evidence>
<feature type="transmembrane region" description="Helical" evidence="7">
    <location>
        <begin position="441"/>
        <end position="461"/>
    </location>
</feature>
<dbReference type="InterPro" id="IPR002159">
    <property type="entry name" value="CD36_fam"/>
</dbReference>
<evidence type="ECO:0000256" key="4">
    <source>
        <dbReference type="ARBA" id="ARBA00022989"/>
    </source>
</evidence>
<evidence type="ECO:0000313" key="9">
    <source>
        <dbReference type="RefSeq" id="XP_015282610.1"/>
    </source>
</evidence>
<comment type="similarity">
    <text evidence="2">Belongs to the CD36 family.</text>
</comment>
<keyword evidence="4 7" id="KW-1133">Transmembrane helix</keyword>
<sequence length="483" mass="54756">MTRLCHGVLGVVAVTLLIASVSLLVTRVFQKVVDWEVQEEMVLKNGSDTLKLWEEPPPPVYMQFYMFNVTNPLEVLNGEIPRVTETGPYTYREDRPKVNVHILENGTKVSFFSPRTFYFVPEMSVGDPAVDHIRTVNVPAVAAMEMATATAMRFPLEVMLLLYKEEMFSIHTVHEWLWGYEDRFLRTMHKMRPAVNPEFGFFYKMNGTDDGEYVVLSGGRNYKDFTRIVEWKGKEKLDWWTTPECNMINGTDGSSFHPLIDQDETIYIFSSDFCRSLSVTYEKYVTVKGIPAYRFVPPASFYESGKVNKDNAGFCVPAGNCLGAGVLNISTCMQGAPILLSSPHFYQSDEAYIKSIDGIHPKKEDHETFLDINPTTGLLVRACKRFQINVYVRSLPDFFQTGNIRTLVFPIFHLNESVVLDDDSAGKLKVALLESSLLTSIPYIIMALGVILGIVFVAFACRPFWPKKEEGSEDERAPLIRTS</sequence>
<organism evidence="8 9">
    <name type="scientific">Gekko japonicus</name>
    <name type="common">Schlegel's Japanese gecko</name>
    <dbReference type="NCBI Taxonomy" id="146911"/>
    <lineage>
        <taxon>Eukaryota</taxon>
        <taxon>Metazoa</taxon>
        <taxon>Chordata</taxon>
        <taxon>Craniata</taxon>
        <taxon>Vertebrata</taxon>
        <taxon>Euteleostomi</taxon>
        <taxon>Lepidosauria</taxon>
        <taxon>Squamata</taxon>
        <taxon>Bifurcata</taxon>
        <taxon>Gekkota</taxon>
        <taxon>Gekkonidae</taxon>
        <taxon>Gekkoninae</taxon>
        <taxon>Gekko</taxon>
    </lineage>
</organism>
<dbReference type="Proteomes" id="UP000694871">
    <property type="component" value="Unplaced"/>
</dbReference>
<keyword evidence="6" id="KW-0325">Glycoprotein</keyword>
<evidence type="ECO:0000256" key="3">
    <source>
        <dbReference type="ARBA" id="ARBA00022692"/>
    </source>
</evidence>
<gene>
    <name evidence="9" type="primary">SCARB2</name>
</gene>
<proteinExistence type="inferred from homology"/>
<dbReference type="PRINTS" id="PR01611">
    <property type="entry name" value="LIMPII"/>
</dbReference>
<dbReference type="PANTHER" id="PTHR11923">
    <property type="entry name" value="SCAVENGER RECEPTOR CLASS B TYPE-1 SR-B1"/>
    <property type="match status" value="1"/>
</dbReference>
<evidence type="ECO:0000256" key="7">
    <source>
        <dbReference type="SAM" id="Phobius"/>
    </source>
</evidence>
<dbReference type="PANTHER" id="PTHR11923:SF51">
    <property type="entry name" value="LYSOSOME MEMBRANE PROTEIN 2"/>
    <property type="match status" value="1"/>
</dbReference>
<dbReference type="GeneID" id="107123779"/>
<dbReference type="PRINTS" id="PR01609">
    <property type="entry name" value="CD36FAMILY"/>
</dbReference>
<evidence type="ECO:0000256" key="2">
    <source>
        <dbReference type="ARBA" id="ARBA00010532"/>
    </source>
</evidence>
<evidence type="ECO:0000256" key="6">
    <source>
        <dbReference type="ARBA" id="ARBA00023180"/>
    </source>
</evidence>
<keyword evidence="3 7" id="KW-0812">Transmembrane</keyword>
<name>A0ABM1L9H3_GEKJA</name>
<keyword evidence="5 7" id="KW-0472">Membrane</keyword>
<accession>A0ABM1L9H3</accession>
<evidence type="ECO:0000256" key="5">
    <source>
        <dbReference type="ARBA" id="ARBA00023136"/>
    </source>
</evidence>
<dbReference type="InterPro" id="IPR005429">
    <property type="entry name" value="LimpII"/>
</dbReference>